<dbReference type="Pfam" id="PF13176">
    <property type="entry name" value="TPR_7"/>
    <property type="match status" value="1"/>
</dbReference>
<evidence type="ECO:0000313" key="5">
    <source>
        <dbReference type="Proteomes" id="UP000271241"/>
    </source>
</evidence>
<keyword evidence="1" id="KW-0677">Repeat</keyword>
<dbReference type="Gene3D" id="1.25.40.10">
    <property type="entry name" value="Tetratricopeptide repeat domain"/>
    <property type="match status" value="5"/>
</dbReference>
<reference evidence="5" key="1">
    <citation type="journal article" date="2018" name="Nat. Microbiol.">
        <title>Leveraging single-cell genomics to expand the fungal tree of life.</title>
        <authorList>
            <person name="Ahrendt S.R."/>
            <person name="Quandt C.A."/>
            <person name="Ciobanu D."/>
            <person name="Clum A."/>
            <person name="Salamov A."/>
            <person name="Andreopoulos B."/>
            <person name="Cheng J.F."/>
            <person name="Woyke T."/>
            <person name="Pelin A."/>
            <person name="Henrissat B."/>
            <person name="Reynolds N.K."/>
            <person name="Benny G.L."/>
            <person name="Smith M.E."/>
            <person name="James T.Y."/>
            <person name="Grigoriev I.V."/>
        </authorList>
    </citation>
    <scope>NUCLEOTIDE SEQUENCE [LARGE SCALE GENOMIC DNA]</scope>
    <source>
        <strain evidence="5">RSA 1356</strain>
    </source>
</reference>
<dbReference type="PROSITE" id="PS50293">
    <property type="entry name" value="TPR_REGION"/>
    <property type="match status" value="1"/>
</dbReference>
<protein>
    <submittedName>
        <fullName evidence="4">Uncharacterized protein</fullName>
    </submittedName>
</protein>
<dbReference type="InterPro" id="IPR019734">
    <property type="entry name" value="TPR_rpt"/>
</dbReference>
<keyword evidence="2 3" id="KW-0802">TPR repeat</keyword>
<evidence type="ECO:0000313" key="4">
    <source>
        <dbReference type="EMBL" id="RKP07497.1"/>
    </source>
</evidence>
<organism evidence="4 5">
    <name type="scientific">Thamnocephalis sphaerospora</name>
    <dbReference type="NCBI Taxonomy" id="78915"/>
    <lineage>
        <taxon>Eukaryota</taxon>
        <taxon>Fungi</taxon>
        <taxon>Fungi incertae sedis</taxon>
        <taxon>Zoopagomycota</taxon>
        <taxon>Zoopagomycotina</taxon>
        <taxon>Zoopagomycetes</taxon>
        <taxon>Zoopagales</taxon>
        <taxon>Sigmoideomycetaceae</taxon>
        <taxon>Thamnocephalis</taxon>
    </lineage>
</organism>
<keyword evidence="5" id="KW-1185">Reference proteome</keyword>
<dbReference type="PANTHER" id="PTHR15704:SF7">
    <property type="entry name" value="SUPERKILLER COMPLEX PROTEIN 3"/>
    <property type="match status" value="1"/>
</dbReference>
<dbReference type="Pfam" id="PF04733">
    <property type="entry name" value="Coatomer_E"/>
    <property type="match status" value="1"/>
</dbReference>
<gene>
    <name evidence="4" type="ORF">THASP1DRAFT_30681</name>
</gene>
<dbReference type="SMART" id="SM00028">
    <property type="entry name" value="TPR"/>
    <property type="match status" value="9"/>
</dbReference>
<dbReference type="STRING" id="78915.A0A4P9XNE9"/>
<dbReference type="GO" id="GO:0055087">
    <property type="term" value="C:Ski complex"/>
    <property type="evidence" value="ECO:0007669"/>
    <property type="project" value="InterPro"/>
</dbReference>
<evidence type="ECO:0000256" key="2">
    <source>
        <dbReference type="ARBA" id="ARBA00022803"/>
    </source>
</evidence>
<dbReference type="EMBL" id="KZ992710">
    <property type="protein sequence ID" value="RKP07497.1"/>
    <property type="molecule type" value="Genomic_DNA"/>
</dbReference>
<accession>A0A4P9XNE9</accession>
<name>A0A4P9XNE9_9FUNG</name>
<dbReference type="InterPro" id="IPR011990">
    <property type="entry name" value="TPR-like_helical_dom_sf"/>
</dbReference>
<feature type="repeat" description="TPR" evidence="3">
    <location>
        <begin position="633"/>
        <end position="666"/>
    </location>
</feature>
<dbReference type="PROSITE" id="PS50005">
    <property type="entry name" value="TPR"/>
    <property type="match status" value="3"/>
</dbReference>
<feature type="repeat" description="TPR" evidence="3">
    <location>
        <begin position="599"/>
        <end position="632"/>
    </location>
</feature>
<sequence length="1231" mass="135618">MSNNKADLKRAKEALGAKRFEDALRICERILLFDGLNLQARVMAGAALFQLERYPECEQTLQRALDTEKSAVALQGLVNLYEKQNRTEDLMSTLQQLLEMHRESKNAARLLETLKKRMQLIEKEEDPEKTMEAWRLYLPGSLYWPVIQEAPDRPSELSVWRAIAAIQEALDTAFITRENETRRRRIGAGTPAQIKAQVMREIQASSKLEECYGRLLALEKDPETRASLRARYLDRLAARLPVAPADEKPAMRELLDKLVLQQLATDAPTQCALEITIDNANVADVALYDDDLLARYVSLYADTPMAAVIQRYQEWLDAGYVTDELFEAYVSATQSLLGESVLAAHTFSWLCHAYGDYAGGNEIVGKALATVDDRVETTGRPLDLVRRSLQLCKAHCMRELGGYQVSAALSIYETLLKQDSEHVDALYGKGAALLQLGQYAQAHAALAHAYEKSEQRTDILAQLGWARHRLGDSETAVVHLKTAVDACPDDGQQHLTLGRVFWEMDDAHRNDKTYAYAEFIQAVQLDPSLSDAFTLLGHYYRQVEKDQQRAIKCYQKAFSLNAEDIEAADHLTAHMLRSGRADDAEALLRSVTAAGTRTAWVWRRLGTIELQSGRSAEAIGSLQRALRDDSNDARAWEALAEAYSQQGRYTAAIKAYARASELDASAYHALIGMANVYLRLGLHAEAVARFQSALDSNGQPDGICSTGVAAASQLPALQGLADAYALAGRDNLANGFYGRAAEDCEHALATVCRIAAVKERRLRCAWKTAGDVCITAAQLSAYHGAFLVDTVCMLVEQACSSATPLLRWTLQQLDIESNPVDSLTWSDALSFNRTMLRLAAVAYACALRGWEDAELCCDLSWTLFRLHRLQSDTSDQCLRAAVDCTRAGLKHNANSALLWNALGVYTMRMAPKVCQHALIQAIRADDKDAMAWANLGHLYLRQGDLELAAQAFTSAQTIDPECIAAWTGRALLSAERTDDESLQLFEHALDLAMEPSRELVCGVGQQWLRLAASPNTLPTSPIPLFALRKYLERQPDDTAAWNLYTLLLEWADLRLRALSANDAALASSEAHAASVQQVLTENRGRLLCSLHDFSAAVDTFSRTDASGLAAETATADGSTAISYVVRGIAHFFNHQLDESLGMFEQALAAAADDERQRSRVVLGLSQVLWALGTPDHRELAKQQLFSVLGEQLNLDGVACLFVIGLLCDDATLTTAALGELMNTSADALGHG</sequence>
<dbReference type="Proteomes" id="UP000271241">
    <property type="component" value="Unassembled WGS sequence"/>
</dbReference>
<dbReference type="OrthoDB" id="421075at2759"/>
<dbReference type="SUPFAM" id="SSF48452">
    <property type="entry name" value="TPR-like"/>
    <property type="match status" value="5"/>
</dbReference>
<dbReference type="PANTHER" id="PTHR15704">
    <property type="entry name" value="SUPERKILLER 3 PROTEIN-RELATED"/>
    <property type="match status" value="1"/>
</dbReference>
<dbReference type="AlphaFoldDB" id="A0A4P9XNE9"/>
<dbReference type="InterPro" id="IPR039226">
    <property type="entry name" value="Ski3/TTC37"/>
</dbReference>
<evidence type="ECO:0000256" key="1">
    <source>
        <dbReference type="ARBA" id="ARBA00022737"/>
    </source>
</evidence>
<dbReference type="GO" id="GO:0006401">
    <property type="term" value="P:RNA catabolic process"/>
    <property type="evidence" value="ECO:0007669"/>
    <property type="project" value="InterPro"/>
</dbReference>
<dbReference type="Pfam" id="PF13432">
    <property type="entry name" value="TPR_16"/>
    <property type="match status" value="2"/>
</dbReference>
<feature type="repeat" description="TPR" evidence="3">
    <location>
        <begin position="929"/>
        <end position="962"/>
    </location>
</feature>
<proteinExistence type="predicted"/>
<evidence type="ECO:0000256" key="3">
    <source>
        <dbReference type="PROSITE-ProRule" id="PRU00339"/>
    </source>
</evidence>